<dbReference type="AlphaFoldDB" id="A0A0B7MA16"/>
<accession>A0A0B7MA16</accession>
<dbReference type="NCBIfam" id="TIGR02852">
    <property type="entry name" value="spore_dpaB"/>
    <property type="match status" value="1"/>
</dbReference>
<name>A0A0B7MA16_9FIRM</name>
<dbReference type="RefSeq" id="WP_044663714.1">
    <property type="nucleotide sequence ID" value="NZ_CDRZ01000002.1"/>
</dbReference>
<dbReference type="OrthoDB" id="9792688at2"/>
<evidence type="ECO:0000313" key="3">
    <source>
        <dbReference type="Proteomes" id="UP000046155"/>
    </source>
</evidence>
<gene>
    <name evidence="2" type="primary">spoVFB</name>
    <name evidence="2" type="ORF">SSCH_100012</name>
</gene>
<dbReference type="InterPro" id="IPR036551">
    <property type="entry name" value="Flavin_trans-like"/>
</dbReference>
<dbReference type="SUPFAM" id="SSF52507">
    <property type="entry name" value="Homo-oligomeric flavin-containing Cys decarboxylases, HFCD"/>
    <property type="match status" value="1"/>
</dbReference>
<dbReference type="PIRSF" id="PIRSF001390">
    <property type="entry name" value="Dipicolinate_synth_subunit_B"/>
    <property type="match status" value="1"/>
</dbReference>
<dbReference type="InterPro" id="IPR003382">
    <property type="entry name" value="Flavoprotein"/>
</dbReference>
<dbReference type="EMBL" id="CDRZ01000002">
    <property type="protein sequence ID" value="CEO87324.1"/>
    <property type="molecule type" value="Genomic_DNA"/>
</dbReference>
<evidence type="ECO:0000313" key="2">
    <source>
        <dbReference type="EMBL" id="CEO87324.1"/>
    </source>
</evidence>
<dbReference type="Gene3D" id="3.40.50.1950">
    <property type="entry name" value="Flavin prenyltransferase-like"/>
    <property type="match status" value="1"/>
</dbReference>
<feature type="domain" description="Flavoprotein" evidence="1">
    <location>
        <begin position="7"/>
        <end position="180"/>
    </location>
</feature>
<keyword evidence="3" id="KW-1185">Reference proteome</keyword>
<dbReference type="Proteomes" id="UP000046155">
    <property type="component" value="Unassembled WGS sequence"/>
</dbReference>
<dbReference type="GO" id="GO:0003824">
    <property type="term" value="F:catalytic activity"/>
    <property type="evidence" value="ECO:0007669"/>
    <property type="project" value="InterPro"/>
</dbReference>
<organism evidence="2 3">
    <name type="scientific">Syntrophaceticus schinkii</name>
    <dbReference type="NCBI Taxonomy" id="499207"/>
    <lineage>
        <taxon>Bacteria</taxon>
        <taxon>Bacillati</taxon>
        <taxon>Bacillota</taxon>
        <taxon>Clostridia</taxon>
        <taxon>Thermoanaerobacterales</taxon>
        <taxon>Thermoanaerobacterales Family III. Incertae Sedis</taxon>
        <taxon>Syntrophaceticus</taxon>
    </lineage>
</organism>
<sequence>MRLKGIRVGFVVTGSHCTLAQIISQIEKLISEGAEVFPVVSNAVSTTDTRFGKSTEWCSKLQELTKKPLIKTVVEAEPIGPGKLFDILIAAPCTGNTLAKLANGITDTTALMAIKAHLRNQRPVVIAISTNDGLGLNAKNIAALLNTKSIYLVPFGQDNPAVKPNSLVAQMDKIIDTICHALEGKQVQPLLVEYKVN</sequence>
<proteinExistence type="predicted"/>
<dbReference type="InterPro" id="IPR014214">
    <property type="entry name" value="Dipicolinic_acid_synth_B"/>
</dbReference>
<evidence type="ECO:0000259" key="1">
    <source>
        <dbReference type="Pfam" id="PF02441"/>
    </source>
</evidence>
<protein>
    <submittedName>
        <fullName evidence="2">Spore dipicolinate synthase subunit B</fullName>
    </submittedName>
</protein>
<dbReference type="Pfam" id="PF02441">
    <property type="entry name" value="Flavoprotein"/>
    <property type="match status" value="1"/>
</dbReference>
<reference evidence="3" key="1">
    <citation type="submission" date="2015-01" db="EMBL/GenBank/DDBJ databases">
        <authorList>
            <person name="Manzoor Shahid"/>
            <person name="Zubair Saima"/>
        </authorList>
    </citation>
    <scope>NUCLEOTIDE SEQUENCE [LARGE SCALE GENOMIC DNA]</scope>
    <source>
        <strain evidence="3">Sp3</strain>
    </source>
</reference>
<dbReference type="NCBIfam" id="NF006161">
    <property type="entry name" value="PRK08305.1"/>
    <property type="match status" value="1"/>
</dbReference>